<sequence length="115" mass="12419">MGPAGAKGQSVLGTPSVSVKETPVLIGRWGSGSTFAETPTNSPPTEKTLTLKDDDPWLPQRRVHQGDCRHRSIHSSHPFSSQIKVAPLPCKCSTLVRDVLVVLRSRCCYGLRGSP</sequence>
<organism evidence="2 3">
    <name type="scientific">Portunus trituberculatus</name>
    <name type="common">Swimming crab</name>
    <name type="synonym">Neptunus trituberculatus</name>
    <dbReference type="NCBI Taxonomy" id="210409"/>
    <lineage>
        <taxon>Eukaryota</taxon>
        <taxon>Metazoa</taxon>
        <taxon>Ecdysozoa</taxon>
        <taxon>Arthropoda</taxon>
        <taxon>Crustacea</taxon>
        <taxon>Multicrustacea</taxon>
        <taxon>Malacostraca</taxon>
        <taxon>Eumalacostraca</taxon>
        <taxon>Eucarida</taxon>
        <taxon>Decapoda</taxon>
        <taxon>Pleocyemata</taxon>
        <taxon>Brachyura</taxon>
        <taxon>Eubrachyura</taxon>
        <taxon>Portunoidea</taxon>
        <taxon>Portunidae</taxon>
        <taxon>Portuninae</taxon>
        <taxon>Portunus</taxon>
    </lineage>
</organism>
<accession>A0A5B7HWS5</accession>
<proteinExistence type="predicted"/>
<dbReference type="EMBL" id="VSRR010035573">
    <property type="protein sequence ID" value="MPC72864.1"/>
    <property type="molecule type" value="Genomic_DNA"/>
</dbReference>
<gene>
    <name evidence="2" type="ORF">E2C01_067178</name>
</gene>
<dbReference type="Proteomes" id="UP000324222">
    <property type="component" value="Unassembled WGS sequence"/>
</dbReference>
<protein>
    <submittedName>
        <fullName evidence="2">Uncharacterized protein</fullName>
    </submittedName>
</protein>
<feature type="compositionally biased region" description="Polar residues" evidence="1">
    <location>
        <begin position="31"/>
        <end position="48"/>
    </location>
</feature>
<evidence type="ECO:0000313" key="2">
    <source>
        <dbReference type="EMBL" id="MPC72864.1"/>
    </source>
</evidence>
<evidence type="ECO:0000313" key="3">
    <source>
        <dbReference type="Proteomes" id="UP000324222"/>
    </source>
</evidence>
<dbReference type="AlphaFoldDB" id="A0A5B7HWS5"/>
<keyword evidence="3" id="KW-1185">Reference proteome</keyword>
<feature type="region of interest" description="Disordered" evidence="1">
    <location>
        <begin position="30"/>
        <end position="61"/>
    </location>
</feature>
<comment type="caution">
    <text evidence="2">The sequence shown here is derived from an EMBL/GenBank/DDBJ whole genome shotgun (WGS) entry which is preliminary data.</text>
</comment>
<name>A0A5B7HWS5_PORTR</name>
<reference evidence="2 3" key="1">
    <citation type="submission" date="2019-05" db="EMBL/GenBank/DDBJ databases">
        <title>Another draft genome of Portunus trituberculatus and its Hox gene families provides insights of decapod evolution.</title>
        <authorList>
            <person name="Jeong J.-H."/>
            <person name="Song I."/>
            <person name="Kim S."/>
            <person name="Choi T."/>
            <person name="Kim D."/>
            <person name="Ryu S."/>
            <person name="Kim W."/>
        </authorList>
    </citation>
    <scope>NUCLEOTIDE SEQUENCE [LARGE SCALE GENOMIC DNA]</scope>
    <source>
        <tissue evidence="2">Muscle</tissue>
    </source>
</reference>
<evidence type="ECO:0000256" key="1">
    <source>
        <dbReference type="SAM" id="MobiDB-lite"/>
    </source>
</evidence>